<protein>
    <recommendedName>
        <fullName evidence="3">Outer membrane protein beta-barrel domain-containing protein</fullName>
    </recommendedName>
</protein>
<evidence type="ECO:0000313" key="1">
    <source>
        <dbReference type="EMBL" id="APX13579.1"/>
    </source>
</evidence>
<dbReference type="STRING" id="299262.BWR18_19225"/>
<dbReference type="OrthoDB" id="7857490at2"/>
<proteinExistence type="predicted"/>
<dbReference type="AlphaFoldDB" id="A0A1P8N095"/>
<reference evidence="1 2" key="1">
    <citation type="submission" date="2017-01" db="EMBL/GenBank/DDBJ databases">
        <title>Complete genome of Tateyamaria omphalii DOK1-4 isolated from seawater in Dokdo.</title>
        <authorList>
            <person name="Kim J.H."/>
            <person name="Chi W.-J."/>
        </authorList>
    </citation>
    <scope>NUCLEOTIDE SEQUENCE [LARGE SCALE GENOMIC DNA]</scope>
    <source>
        <strain evidence="1 2">DOK1-4</strain>
    </source>
</reference>
<sequence length="214" mass="23633">MPFFLLSIFGAWPAGAGAWMREHGTGFLSYSGVYQETGKLDGSVYLEYGLRPKLTLGAKVDMDMTYGRAGNGTGFLFLRKPILIKEREYKIAYELGIGSTFGDNSESLLRTVLSYGRGIKAWDRYGWLAIDGTVEWALGDGPDTLKLDTTFGLTLNDRFKVMMQMFVSDTDGETGPTLAPSIIWQPRPKAPSFVVGIEGKDGVLALKLGMWRSF</sequence>
<dbReference type="EMBL" id="CP019312">
    <property type="protein sequence ID" value="APX13579.1"/>
    <property type="molecule type" value="Genomic_DNA"/>
</dbReference>
<dbReference type="RefSeq" id="WP_076630011.1">
    <property type="nucleotide sequence ID" value="NZ_CP019312.1"/>
</dbReference>
<dbReference type="KEGG" id="tom:BWR18_19225"/>
<keyword evidence="2" id="KW-1185">Reference proteome</keyword>
<dbReference type="Proteomes" id="UP000186336">
    <property type="component" value="Chromosome"/>
</dbReference>
<name>A0A1P8N095_9RHOB</name>
<evidence type="ECO:0000313" key="2">
    <source>
        <dbReference type="Proteomes" id="UP000186336"/>
    </source>
</evidence>
<gene>
    <name evidence="1" type="ORF">BWR18_19225</name>
</gene>
<evidence type="ECO:0008006" key="3">
    <source>
        <dbReference type="Google" id="ProtNLM"/>
    </source>
</evidence>
<organism evidence="1 2">
    <name type="scientific">Tateyamaria omphalii</name>
    <dbReference type="NCBI Taxonomy" id="299262"/>
    <lineage>
        <taxon>Bacteria</taxon>
        <taxon>Pseudomonadati</taxon>
        <taxon>Pseudomonadota</taxon>
        <taxon>Alphaproteobacteria</taxon>
        <taxon>Rhodobacterales</taxon>
        <taxon>Roseobacteraceae</taxon>
        <taxon>Tateyamaria</taxon>
    </lineage>
</organism>
<accession>A0A1P8N095</accession>